<dbReference type="Pfam" id="PF06206">
    <property type="entry name" value="CpeT"/>
    <property type="match status" value="1"/>
</dbReference>
<gene>
    <name evidence="4" type="ORF">ENS56_07140</name>
</gene>
<comment type="caution">
    <text evidence="4">The sequence shown here is derived from an EMBL/GenBank/DDBJ whole genome shotgun (WGS) entry which is preliminary data.</text>
</comment>
<dbReference type="HAMAP" id="MF_01460">
    <property type="entry name" value="Chrphore_lyase_CpxT"/>
    <property type="match status" value="1"/>
</dbReference>
<keyword evidence="2" id="KW-0456">Lyase</keyword>
<dbReference type="GO" id="GO:0016829">
    <property type="term" value="F:lyase activity"/>
    <property type="evidence" value="ECO:0007669"/>
    <property type="project" value="UniProtKB-KW"/>
</dbReference>
<evidence type="ECO:0000256" key="3">
    <source>
        <dbReference type="SAM" id="SignalP"/>
    </source>
</evidence>
<protein>
    <recommendedName>
        <fullName evidence="5">Chromophore lyase CpcT/CpeT</fullName>
    </recommendedName>
</protein>
<evidence type="ECO:0000313" key="4">
    <source>
        <dbReference type="EMBL" id="HGT47792.1"/>
    </source>
</evidence>
<proteinExistence type="inferred from homology"/>
<dbReference type="InterPro" id="IPR010404">
    <property type="entry name" value="CpcT/CpeT"/>
</dbReference>
<evidence type="ECO:0000256" key="1">
    <source>
        <dbReference type="ARBA" id="ARBA00008206"/>
    </source>
</evidence>
<dbReference type="Gene3D" id="2.40.128.590">
    <property type="entry name" value="CpcT/CpeT domain"/>
    <property type="match status" value="1"/>
</dbReference>
<dbReference type="PANTHER" id="PTHR35137">
    <property type="entry name" value="CHROMOPHORE LYASE CRL, CHLOROPLASTIC"/>
    <property type="match status" value="1"/>
</dbReference>
<feature type="signal peptide" evidence="3">
    <location>
        <begin position="1"/>
        <end position="19"/>
    </location>
</feature>
<comment type="similarity">
    <text evidence="1">Belongs to the CpcT/CpeT biliprotein lyase family.</text>
</comment>
<accession>A0A832DI30</accession>
<dbReference type="PANTHER" id="PTHR35137:SF1">
    <property type="entry name" value="CHROMOPHORE LYASE CRL, CHLOROPLASTIC"/>
    <property type="match status" value="1"/>
</dbReference>
<dbReference type="EMBL" id="DSVI01000008">
    <property type="protein sequence ID" value="HGT47792.1"/>
    <property type="molecule type" value="Genomic_DNA"/>
</dbReference>
<evidence type="ECO:0008006" key="5">
    <source>
        <dbReference type="Google" id="ProtNLM"/>
    </source>
</evidence>
<dbReference type="InterPro" id="IPR038672">
    <property type="entry name" value="CpcT/CpeT_sf"/>
</dbReference>
<keyword evidence="3" id="KW-0732">Signal</keyword>
<feature type="chain" id="PRO_5032808034" description="Chromophore lyase CpcT/CpeT" evidence="3">
    <location>
        <begin position="20"/>
        <end position="203"/>
    </location>
</feature>
<dbReference type="AlphaFoldDB" id="A0A832DI30"/>
<sequence>MKKVFLGVLFILSITDSFAQNNSELEELINWMTGSFTSEEQSKNDSDYYNISLEMHRIWKENNSGYWLYVEQAVASTKDKPYRQRIYHLFEEDGVIKSVIYSLPDEKKFTVGWKDISVFDNLSPEQLETRKGCEVIIERKDENTFIGSTVEKNCTSILRGATYATTEVIITKDTMISWDRGFNDKDEQVWGATKGGYIFKKIN</sequence>
<reference evidence="4" key="1">
    <citation type="journal article" date="2020" name="mSystems">
        <title>Genome- and Community-Level Interaction Insights into Carbon Utilization and Element Cycling Functions of Hydrothermarchaeota in Hydrothermal Sediment.</title>
        <authorList>
            <person name="Zhou Z."/>
            <person name="Liu Y."/>
            <person name="Xu W."/>
            <person name="Pan J."/>
            <person name="Luo Z.H."/>
            <person name="Li M."/>
        </authorList>
    </citation>
    <scope>NUCLEOTIDE SEQUENCE [LARGE SCALE GENOMIC DNA]</scope>
    <source>
        <strain evidence="4">SpSt-500</strain>
    </source>
</reference>
<dbReference type="CDD" id="cd16338">
    <property type="entry name" value="CpcT"/>
    <property type="match status" value="1"/>
</dbReference>
<evidence type="ECO:0000256" key="2">
    <source>
        <dbReference type="ARBA" id="ARBA00023239"/>
    </source>
</evidence>
<name>A0A832DI30_9BACT</name>
<organism evidence="4">
    <name type="scientific">Ignavibacterium album</name>
    <dbReference type="NCBI Taxonomy" id="591197"/>
    <lineage>
        <taxon>Bacteria</taxon>
        <taxon>Pseudomonadati</taxon>
        <taxon>Ignavibacteriota</taxon>
        <taxon>Ignavibacteria</taxon>
        <taxon>Ignavibacteriales</taxon>
        <taxon>Ignavibacteriaceae</taxon>
        <taxon>Ignavibacterium</taxon>
    </lineage>
</organism>